<dbReference type="InterPro" id="IPR011009">
    <property type="entry name" value="Kinase-like_dom_sf"/>
</dbReference>
<evidence type="ECO:0000259" key="10">
    <source>
        <dbReference type="PROSITE" id="PS50011"/>
    </source>
</evidence>
<feature type="domain" description="Protein kinase" evidence="10">
    <location>
        <begin position="28"/>
        <end position="372"/>
    </location>
</feature>
<proteinExistence type="predicted"/>
<protein>
    <recommendedName>
        <fullName evidence="1">non-specific serine/threonine protein kinase</fullName>
        <ecNumber evidence="1">2.7.11.1</ecNumber>
    </recommendedName>
</protein>
<evidence type="ECO:0000256" key="8">
    <source>
        <dbReference type="ARBA" id="ARBA00048679"/>
    </source>
</evidence>
<keyword evidence="6" id="KW-0067">ATP-binding</keyword>
<reference evidence="11" key="1">
    <citation type="submission" date="2014-09" db="EMBL/GenBank/DDBJ databases">
        <title>Genome sequence of the luminous mushroom Mycena chlorophos for searching fungal bioluminescence genes.</title>
        <authorList>
            <person name="Tanaka Y."/>
            <person name="Kasuga D."/>
            <person name="Oba Y."/>
            <person name="Hase S."/>
            <person name="Sato K."/>
            <person name="Oba Y."/>
            <person name="Sakakibara Y."/>
        </authorList>
    </citation>
    <scope>NUCLEOTIDE SEQUENCE</scope>
</reference>
<gene>
    <name evidence="11" type="ORF">MCHLO_03633</name>
</gene>
<dbReference type="EC" id="2.7.11.1" evidence="1"/>
<dbReference type="Gene3D" id="1.10.510.10">
    <property type="entry name" value="Transferase(Phosphotransferase) domain 1"/>
    <property type="match status" value="1"/>
</dbReference>
<comment type="catalytic activity">
    <reaction evidence="7">
        <text>L-threonyl-[protein] + ATP = O-phospho-L-threonyl-[protein] + ADP + H(+)</text>
        <dbReference type="Rhea" id="RHEA:46608"/>
        <dbReference type="Rhea" id="RHEA-COMP:11060"/>
        <dbReference type="Rhea" id="RHEA-COMP:11605"/>
        <dbReference type="ChEBI" id="CHEBI:15378"/>
        <dbReference type="ChEBI" id="CHEBI:30013"/>
        <dbReference type="ChEBI" id="CHEBI:30616"/>
        <dbReference type="ChEBI" id="CHEBI:61977"/>
        <dbReference type="ChEBI" id="CHEBI:456216"/>
        <dbReference type="EC" id="2.7.11.1"/>
    </reaction>
</comment>
<dbReference type="InterPro" id="IPR051334">
    <property type="entry name" value="SRPK"/>
</dbReference>
<dbReference type="PANTHER" id="PTHR47634">
    <property type="entry name" value="PROTEIN KINASE DOMAIN-CONTAINING PROTEIN-RELATED"/>
    <property type="match status" value="1"/>
</dbReference>
<keyword evidence="2" id="KW-0723">Serine/threonine-protein kinase</keyword>
<dbReference type="Proteomes" id="UP000815677">
    <property type="component" value="Unassembled WGS sequence"/>
</dbReference>
<evidence type="ECO:0000256" key="7">
    <source>
        <dbReference type="ARBA" id="ARBA00047899"/>
    </source>
</evidence>
<dbReference type="InterPro" id="IPR000719">
    <property type="entry name" value="Prot_kinase_dom"/>
</dbReference>
<evidence type="ECO:0000256" key="6">
    <source>
        <dbReference type="ARBA" id="ARBA00022840"/>
    </source>
</evidence>
<dbReference type="SMART" id="SM00220">
    <property type="entry name" value="S_TKc"/>
    <property type="match status" value="1"/>
</dbReference>
<keyword evidence="4" id="KW-0547">Nucleotide-binding</keyword>
<keyword evidence="3" id="KW-0808">Transferase</keyword>
<evidence type="ECO:0000256" key="1">
    <source>
        <dbReference type="ARBA" id="ARBA00012513"/>
    </source>
</evidence>
<dbReference type="PANTHER" id="PTHR47634:SF9">
    <property type="entry name" value="PROTEIN KINASE DOMAIN-CONTAINING PROTEIN-RELATED"/>
    <property type="match status" value="1"/>
</dbReference>
<name>A0ABQ0L4M5_MYCCL</name>
<accession>A0ABQ0L4M5</accession>
<evidence type="ECO:0000313" key="11">
    <source>
        <dbReference type="EMBL" id="GAT46093.1"/>
    </source>
</evidence>
<feature type="compositionally biased region" description="Acidic residues" evidence="9">
    <location>
        <begin position="403"/>
        <end position="418"/>
    </location>
</feature>
<evidence type="ECO:0000256" key="2">
    <source>
        <dbReference type="ARBA" id="ARBA00022527"/>
    </source>
</evidence>
<feature type="region of interest" description="Disordered" evidence="9">
    <location>
        <begin position="403"/>
        <end position="451"/>
    </location>
</feature>
<evidence type="ECO:0000313" key="12">
    <source>
        <dbReference type="Proteomes" id="UP000815677"/>
    </source>
</evidence>
<evidence type="ECO:0000256" key="5">
    <source>
        <dbReference type="ARBA" id="ARBA00022777"/>
    </source>
</evidence>
<dbReference type="EMBL" id="DF842145">
    <property type="protein sequence ID" value="GAT46093.1"/>
    <property type="molecule type" value="Genomic_DNA"/>
</dbReference>
<dbReference type="SUPFAM" id="SSF56112">
    <property type="entry name" value="Protein kinase-like (PK-like)"/>
    <property type="match status" value="1"/>
</dbReference>
<dbReference type="PROSITE" id="PS50011">
    <property type="entry name" value="PROTEIN_KINASE_DOM"/>
    <property type="match status" value="1"/>
</dbReference>
<comment type="catalytic activity">
    <reaction evidence="8">
        <text>L-seryl-[protein] + ATP = O-phospho-L-seryl-[protein] + ADP + H(+)</text>
        <dbReference type="Rhea" id="RHEA:17989"/>
        <dbReference type="Rhea" id="RHEA-COMP:9863"/>
        <dbReference type="Rhea" id="RHEA-COMP:11604"/>
        <dbReference type="ChEBI" id="CHEBI:15378"/>
        <dbReference type="ChEBI" id="CHEBI:29999"/>
        <dbReference type="ChEBI" id="CHEBI:30616"/>
        <dbReference type="ChEBI" id="CHEBI:83421"/>
        <dbReference type="ChEBI" id="CHEBI:456216"/>
        <dbReference type="EC" id="2.7.11.1"/>
    </reaction>
</comment>
<dbReference type="GO" id="GO:0016301">
    <property type="term" value="F:kinase activity"/>
    <property type="evidence" value="ECO:0007669"/>
    <property type="project" value="UniProtKB-KW"/>
</dbReference>
<evidence type="ECO:0000256" key="3">
    <source>
        <dbReference type="ARBA" id="ARBA00022679"/>
    </source>
</evidence>
<organism evidence="11 12">
    <name type="scientific">Mycena chlorophos</name>
    <name type="common">Agaric fungus</name>
    <name type="synonym">Agaricus chlorophos</name>
    <dbReference type="NCBI Taxonomy" id="658473"/>
    <lineage>
        <taxon>Eukaryota</taxon>
        <taxon>Fungi</taxon>
        <taxon>Dikarya</taxon>
        <taxon>Basidiomycota</taxon>
        <taxon>Agaricomycotina</taxon>
        <taxon>Agaricomycetes</taxon>
        <taxon>Agaricomycetidae</taxon>
        <taxon>Agaricales</taxon>
        <taxon>Marasmiineae</taxon>
        <taxon>Mycenaceae</taxon>
        <taxon>Mycena</taxon>
    </lineage>
</organism>
<keyword evidence="5 11" id="KW-0418">Kinase</keyword>
<keyword evidence="12" id="KW-1185">Reference proteome</keyword>
<feature type="compositionally biased region" description="Polar residues" evidence="9">
    <location>
        <begin position="419"/>
        <end position="444"/>
    </location>
</feature>
<dbReference type="Gene3D" id="3.30.200.20">
    <property type="entry name" value="Phosphorylase Kinase, domain 1"/>
    <property type="match status" value="1"/>
</dbReference>
<evidence type="ECO:0000256" key="4">
    <source>
        <dbReference type="ARBA" id="ARBA00022741"/>
    </source>
</evidence>
<dbReference type="Pfam" id="PF00069">
    <property type="entry name" value="Pkinase"/>
    <property type="match status" value="1"/>
</dbReference>
<sequence>MDCENPRLYKPDGLHPVHIGDRFSGNRYEVVHKLGHGSRSTIWLVHDSQTNTYVALKIIAAWKTKKMTELAVLQHLQATYDPDDEGSKHVVRMLDHFVHDGPNGQHQCIVTEAMGPNLAEDIYWIWDSLRLPVQIAQRVTGQLALAVQYLHARGVAHGDLYPANILYCLPTTWFSHADMQYDLGEPEINEYGAPEDSPHAPRYLVSGLSANVDLLASCLRCASVKIADFSEASLQGMPDPPILATPKLYRPPDGILVDAQQHPDAHKDMWALANVIFGLFAEQESTLFRGLNDEAILYSMTLKLGKLPEPCWSLWNTRREFFDDDGMPLDPPSVYGLEALLRSILSFDPRLAITAKQLLESDWVRRYCRPFMADELAFDVEFGCDEEFLDDWEENWEGEEEEAVYAEDLSLEEGDQVEDSNTLGKSTARNQSRPTLQPVFSSPVNEPKDGD</sequence>
<evidence type="ECO:0000256" key="9">
    <source>
        <dbReference type="SAM" id="MobiDB-lite"/>
    </source>
</evidence>